<evidence type="ECO:0000313" key="1">
    <source>
        <dbReference type="EMBL" id="JAH59986.1"/>
    </source>
</evidence>
<reference evidence="1" key="1">
    <citation type="submission" date="2014-11" db="EMBL/GenBank/DDBJ databases">
        <authorList>
            <person name="Amaro Gonzalez C."/>
        </authorList>
    </citation>
    <scope>NUCLEOTIDE SEQUENCE</scope>
</reference>
<accession>A0A0E9U2F6</accession>
<dbReference type="AlphaFoldDB" id="A0A0E9U2F6"/>
<dbReference type="EMBL" id="GBXM01043282">
    <property type="protein sequence ID" value="JAH65295.1"/>
    <property type="molecule type" value="Transcribed_RNA"/>
</dbReference>
<protein>
    <submittedName>
        <fullName evidence="1">Uncharacterized protein</fullName>
    </submittedName>
</protein>
<proteinExistence type="predicted"/>
<dbReference type="EMBL" id="GBXM01035937">
    <property type="protein sequence ID" value="JAH72640.1"/>
    <property type="molecule type" value="Transcribed_RNA"/>
</dbReference>
<organism evidence="1">
    <name type="scientific">Anguilla anguilla</name>
    <name type="common">European freshwater eel</name>
    <name type="synonym">Muraena anguilla</name>
    <dbReference type="NCBI Taxonomy" id="7936"/>
    <lineage>
        <taxon>Eukaryota</taxon>
        <taxon>Metazoa</taxon>
        <taxon>Chordata</taxon>
        <taxon>Craniata</taxon>
        <taxon>Vertebrata</taxon>
        <taxon>Euteleostomi</taxon>
        <taxon>Actinopterygii</taxon>
        <taxon>Neopterygii</taxon>
        <taxon>Teleostei</taxon>
        <taxon>Anguilliformes</taxon>
        <taxon>Anguillidae</taxon>
        <taxon>Anguilla</taxon>
    </lineage>
</organism>
<reference evidence="1" key="2">
    <citation type="journal article" date="2015" name="Fish Shellfish Immunol.">
        <title>Early steps in the European eel (Anguilla anguilla)-Vibrio vulnificus interaction in the gills: Role of the RtxA13 toxin.</title>
        <authorList>
            <person name="Callol A."/>
            <person name="Pajuelo D."/>
            <person name="Ebbesson L."/>
            <person name="Teles M."/>
            <person name="MacKenzie S."/>
            <person name="Amaro C."/>
        </authorList>
    </citation>
    <scope>NUCLEOTIDE SEQUENCE</scope>
</reference>
<sequence length="22" mass="2611">MHVTSRYVEVAAVTPTEWQKDY</sequence>
<name>A0A0E9U2F6_ANGAN</name>
<dbReference type="EMBL" id="GBXM01048591">
    <property type="protein sequence ID" value="JAH59986.1"/>
    <property type="molecule type" value="Transcribed_RNA"/>
</dbReference>
<dbReference type="EMBL" id="GBXM01049438">
    <property type="protein sequence ID" value="JAH59139.1"/>
    <property type="molecule type" value="Transcribed_RNA"/>
</dbReference>